<reference evidence="2" key="1">
    <citation type="submission" date="2020-06" db="EMBL/GenBank/DDBJ databases">
        <title>Draft genome of Bugula neritina, a colonial animal packing powerful symbionts and potential medicines.</title>
        <authorList>
            <person name="Rayko M."/>
        </authorList>
    </citation>
    <scope>NUCLEOTIDE SEQUENCE [LARGE SCALE GENOMIC DNA]</scope>
    <source>
        <strain evidence="2">Kwan_BN1</strain>
    </source>
</reference>
<gene>
    <name evidence="2" type="ORF">EB796_020993</name>
</gene>
<feature type="compositionally biased region" description="Basic and acidic residues" evidence="1">
    <location>
        <begin position="8"/>
        <end position="19"/>
    </location>
</feature>
<dbReference type="Proteomes" id="UP000593567">
    <property type="component" value="Unassembled WGS sequence"/>
</dbReference>
<organism evidence="2 3">
    <name type="scientific">Bugula neritina</name>
    <name type="common">Brown bryozoan</name>
    <name type="synonym">Sertularia neritina</name>
    <dbReference type="NCBI Taxonomy" id="10212"/>
    <lineage>
        <taxon>Eukaryota</taxon>
        <taxon>Metazoa</taxon>
        <taxon>Spiralia</taxon>
        <taxon>Lophotrochozoa</taxon>
        <taxon>Bryozoa</taxon>
        <taxon>Gymnolaemata</taxon>
        <taxon>Cheilostomatida</taxon>
        <taxon>Flustrina</taxon>
        <taxon>Buguloidea</taxon>
        <taxon>Bugulidae</taxon>
        <taxon>Bugula</taxon>
    </lineage>
</organism>
<accession>A0A7J7J4W1</accession>
<comment type="caution">
    <text evidence="2">The sequence shown here is derived from an EMBL/GenBank/DDBJ whole genome shotgun (WGS) entry which is preliminary data.</text>
</comment>
<evidence type="ECO:0000256" key="1">
    <source>
        <dbReference type="SAM" id="MobiDB-lite"/>
    </source>
</evidence>
<sequence length="268" mass="28711">MAQVRQLQKQEKSRDRVKDSVSTSPFNDNVFTRTESSSMASVRSDTNSPAAPIERSQLNLSPGTTEVVETFSENTLPPNNCSQHSCQPAADLSFSDRVGRASMSSVKHVSTGTARKANESNESNLQSGFNEMAEPSLNSSVSASLADQLFTPSTKKEVNIAMKNKDLPRGGSAKSTFGFDVFSNRGERVIAPSISERSACLDSQSHVDLSSIDKSGSLVYLQHSAISSLRLCTEHPPGNLVIRILPVNGGESSTFEAVGQVTPISLSI</sequence>
<dbReference type="EMBL" id="VXIV02003150">
    <property type="protein sequence ID" value="KAF6020696.1"/>
    <property type="molecule type" value="Genomic_DNA"/>
</dbReference>
<protein>
    <submittedName>
        <fullName evidence="2">Uncharacterized protein</fullName>
    </submittedName>
</protein>
<evidence type="ECO:0000313" key="3">
    <source>
        <dbReference type="Proteomes" id="UP000593567"/>
    </source>
</evidence>
<feature type="compositionally biased region" description="Polar residues" evidence="1">
    <location>
        <begin position="20"/>
        <end position="49"/>
    </location>
</feature>
<evidence type="ECO:0000313" key="2">
    <source>
        <dbReference type="EMBL" id="KAF6020696.1"/>
    </source>
</evidence>
<proteinExistence type="predicted"/>
<keyword evidence="3" id="KW-1185">Reference proteome</keyword>
<dbReference type="AlphaFoldDB" id="A0A7J7J4W1"/>
<name>A0A7J7J4W1_BUGNE</name>
<feature type="region of interest" description="Disordered" evidence="1">
    <location>
        <begin position="1"/>
        <end position="62"/>
    </location>
</feature>